<dbReference type="Gene3D" id="6.10.140.2220">
    <property type="match status" value="1"/>
</dbReference>
<reference evidence="6 7" key="1">
    <citation type="submission" date="2024-02" db="EMBL/GenBank/DDBJ databases">
        <title>A draft genome for the cacao thread blight pathogen Marasmius crinis-equi.</title>
        <authorList>
            <person name="Cohen S.P."/>
            <person name="Baruah I.K."/>
            <person name="Amoako-Attah I."/>
            <person name="Bukari Y."/>
            <person name="Meinhardt L.W."/>
            <person name="Bailey B.A."/>
        </authorList>
    </citation>
    <scope>NUCLEOTIDE SEQUENCE [LARGE SCALE GENOMIC DNA]</scope>
    <source>
        <strain evidence="6 7">GH-76</strain>
    </source>
</reference>
<dbReference type="Proteomes" id="UP001465976">
    <property type="component" value="Unassembled WGS sequence"/>
</dbReference>
<protein>
    <recommendedName>
        <fullName evidence="5">MYND-type domain-containing protein</fullName>
    </recommendedName>
</protein>
<evidence type="ECO:0000313" key="7">
    <source>
        <dbReference type="Proteomes" id="UP001465976"/>
    </source>
</evidence>
<name>A0ABR3F592_9AGAR</name>
<proteinExistence type="predicted"/>
<evidence type="ECO:0000256" key="1">
    <source>
        <dbReference type="ARBA" id="ARBA00022723"/>
    </source>
</evidence>
<evidence type="ECO:0000313" key="6">
    <source>
        <dbReference type="EMBL" id="KAL0570416.1"/>
    </source>
</evidence>
<dbReference type="InterPro" id="IPR002893">
    <property type="entry name" value="Znf_MYND"/>
</dbReference>
<evidence type="ECO:0000256" key="3">
    <source>
        <dbReference type="ARBA" id="ARBA00022833"/>
    </source>
</evidence>
<keyword evidence="3" id="KW-0862">Zinc</keyword>
<dbReference type="Gene3D" id="1.10.220.160">
    <property type="match status" value="1"/>
</dbReference>
<accession>A0ABR3F592</accession>
<keyword evidence="1" id="KW-0479">Metal-binding</keyword>
<comment type="caution">
    <text evidence="6">The sequence shown here is derived from an EMBL/GenBank/DDBJ whole genome shotgun (WGS) entry which is preliminary data.</text>
</comment>
<dbReference type="SUPFAM" id="SSF144232">
    <property type="entry name" value="HIT/MYND zinc finger-like"/>
    <property type="match status" value="1"/>
</dbReference>
<organism evidence="6 7">
    <name type="scientific">Marasmius crinis-equi</name>
    <dbReference type="NCBI Taxonomy" id="585013"/>
    <lineage>
        <taxon>Eukaryota</taxon>
        <taxon>Fungi</taxon>
        <taxon>Dikarya</taxon>
        <taxon>Basidiomycota</taxon>
        <taxon>Agaricomycotina</taxon>
        <taxon>Agaricomycetes</taxon>
        <taxon>Agaricomycetidae</taxon>
        <taxon>Agaricales</taxon>
        <taxon>Marasmiineae</taxon>
        <taxon>Marasmiaceae</taxon>
        <taxon>Marasmius</taxon>
    </lineage>
</organism>
<dbReference type="EMBL" id="JBAHYK010000939">
    <property type="protein sequence ID" value="KAL0570416.1"/>
    <property type="molecule type" value="Genomic_DNA"/>
</dbReference>
<sequence length="379" mass="43583">MTEEDFRTTCIALLRSSYDLSDTSEPQASVFAFRQALDLFDLFVRDINEDSAGVFFAKIVPFLIKYINTCVLHMTAEALARWSIDDVEYATLTIMHSCNTLVSTSVTGYTTVAKWLDGNLLATLLVWLHELRVFSSRRLHPGLFATAERTVTIMISATTSFLTYRSVNFRAVRQLKAIRDAGHLQNFDRRSSSSIIADFLHLEQQASAIAVHLNEFLQVCSDVPCSAKQCRRKMKPHAKRVRQWRWCSRCHVATYCCERCQESDWLDGHRENCRRQLDAYHGLSYPPSNLDREFIRFLVQSDMSSRKNTFRGTSMRSLRPMIVEYNINYWPLAFRMTEATTKEKIEHRDRGGKPDETFVNIKLPCGPVLSLAVSESNFL</sequence>
<evidence type="ECO:0000256" key="4">
    <source>
        <dbReference type="PROSITE-ProRule" id="PRU00134"/>
    </source>
</evidence>
<evidence type="ECO:0000259" key="5">
    <source>
        <dbReference type="PROSITE" id="PS50865"/>
    </source>
</evidence>
<evidence type="ECO:0000256" key="2">
    <source>
        <dbReference type="ARBA" id="ARBA00022771"/>
    </source>
</evidence>
<gene>
    <name evidence="6" type="ORF">V5O48_011541</name>
</gene>
<keyword evidence="2 4" id="KW-0863">Zinc-finger</keyword>
<dbReference type="PROSITE" id="PS50865">
    <property type="entry name" value="ZF_MYND_2"/>
    <property type="match status" value="1"/>
</dbReference>
<keyword evidence="7" id="KW-1185">Reference proteome</keyword>
<feature type="domain" description="MYND-type" evidence="5">
    <location>
        <begin position="227"/>
        <end position="273"/>
    </location>
</feature>